<dbReference type="Gene3D" id="3.30.930.10">
    <property type="entry name" value="Bira Bifunctional Protein, Domain 2"/>
    <property type="match status" value="1"/>
</dbReference>
<evidence type="ECO:0000256" key="2">
    <source>
        <dbReference type="ARBA" id="ARBA00022598"/>
    </source>
</evidence>
<dbReference type="EMBL" id="WNUI01000107">
    <property type="protein sequence ID" value="MDZ4910256.1"/>
    <property type="molecule type" value="Genomic_DNA"/>
</dbReference>
<accession>A0AAW9I736</accession>
<keyword evidence="2 5" id="KW-0436">Ligase</keyword>
<dbReference type="Proteomes" id="UP001288778">
    <property type="component" value="Unassembled WGS sequence"/>
</dbReference>
<proteinExistence type="predicted"/>
<dbReference type="GO" id="GO:0006529">
    <property type="term" value="P:asparagine biosynthetic process"/>
    <property type="evidence" value="ECO:0007669"/>
    <property type="project" value="InterPro"/>
</dbReference>
<dbReference type="GO" id="GO:0004071">
    <property type="term" value="F:aspartate-ammonia ligase activity"/>
    <property type="evidence" value="ECO:0007669"/>
    <property type="project" value="InterPro"/>
</dbReference>
<evidence type="ECO:0000256" key="3">
    <source>
        <dbReference type="ARBA" id="ARBA00022741"/>
    </source>
</evidence>
<dbReference type="SUPFAM" id="SSF55681">
    <property type="entry name" value="Class II aaRS and biotin synthetases"/>
    <property type="match status" value="1"/>
</dbReference>
<name>A0AAW9I736_CLOPF</name>
<feature type="non-terminal residue" evidence="5">
    <location>
        <position position="170"/>
    </location>
</feature>
<dbReference type="GO" id="GO:0016740">
    <property type="term" value="F:transferase activity"/>
    <property type="evidence" value="ECO:0007669"/>
    <property type="project" value="UniProtKB-ARBA"/>
</dbReference>
<evidence type="ECO:0000313" key="6">
    <source>
        <dbReference type="Proteomes" id="UP001288778"/>
    </source>
</evidence>
<sequence>MCLVIPERYETSLGVIETQQAIKDLKDFFENRLGEMLKLTRVSSPLFVLPETGTNDNLNGVEKPVSFQVPYLRKDAEIVHSLAKWKRMALKKYGFSVGRGLYTDMNAIRKDEELDNLHSLYVDQWDWELIINKEDRTMETLKKVVRNLYKVFKETEEHVHGIYPEVECVL</sequence>
<dbReference type="PANTHER" id="PTHR30073:SF5">
    <property type="entry name" value="ASPARTATE--AMMONIA LIGASE"/>
    <property type="match status" value="1"/>
</dbReference>
<dbReference type="Pfam" id="PF03590">
    <property type="entry name" value="AsnA"/>
    <property type="match status" value="1"/>
</dbReference>
<organism evidence="5 6">
    <name type="scientific">Clostridium perfringens</name>
    <dbReference type="NCBI Taxonomy" id="1502"/>
    <lineage>
        <taxon>Bacteria</taxon>
        <taxon>Bacillati</taxon>
        <taxon>Bacillota</taxon>
        <taxon>Clostridia</taxon>
        <taxon>Eubacteriales</taxon>
        <taxon>Clostridiaceae</taxon>
        <taxon>Clostridium</taxon>
    </lineage>
</organism>
<dbReference type="InterPro" id="IPR045864">
    <property type="entry name" value="aa-tRNA-synth_II/BPL/LPL"/>
</dbReference>
<evidence type="ECO:0000313" key="5">
    <source>
        <dbReference type="EMBL" id="MDZ4910256.1"/>
    </source>
</evidence>
<evidence type="ECO:0000256" key="4">
    <source>
        <dbReference type="ARBA" id="ARBA00022840"/>
    </source>
</evidence>
<dbReference type="AlphaFoldDB" id="A0AAW9I736"/>
<protein>
    <submittedName>
        <fullName evidence="5">Aspartate--ammonia ligase</fullName>
    </submittedName>
</protein>
<comment type="caution">
    <text evidence="5">The sequence shown here is derived from an EMBL/GenBank/DDBJ whole genome shotgun (WGS) entry which is preliminary data.</text>
</comment>
<keyword evidence="3" id="KW-0547">Nucleotide-binding</keyword>
<dbReference type="GO" id="GO:0140096">
    <property type="term" value="F:catalytic activity, acting on a protein"/>
    <property type="evidence" value="ECO:0007669"/>
    <property type="project" value="UniProtKB-ARBA"/>
</dbReference>
<gene>
    <name evidence="5" type="ORF">GNF68_14665</name>
</gene>
<dbReference type="GO" id="GO:0005829">
    <property type="term" value="C:cytosol"/>
    <property type="evidence" value="ECO:0007669"/>
    <property type="project" value="TreeGrafter"/>
</dbReference>
<evidence type="ECO:0000256" key="1">
    <source>
        <dbReference type="ARBA" id="ARBA00022490"/>
    </source>
</evidence>
<dbReference type="InterPro" id="IPR004618">
    <property type="entry name" value="AsnA"/>
</dbReference>
<dbReference type="GO" id="GO:0005524">
    <property type="term" value="F:ATP binding"/>
    <property type="evidence" value="ECO:0007669"/>
    <property type="project" value="UniProtKB-KW"/>
</dbReference>
<dbReference type="PANTHER" id="PTHR30073">
    <property type="entry name" value="ASPARTATE--AMMONIA LIGASE"/>
    <property type="match status" value="1"/>
</dbReference>
<keyword evidence="4" id="KW-0067">ATP-binding</keyword>
<keyword evidence="1" id="KW-0963">Cytoplasm</keyword>
<reference evidence="5" key="1">
    <citation type="submission" date="2019-11" db="EMBL/GenBank/DDBJ databases">
        <title>Characterization of Clostridium perfringens isolates from swine manure treated agricultural soils.</title>
        <authorList>
            <person name="Wushke S.T."/>
        </authorList>
    </citation>
    <scope>NUCLEOTIDE SEQUENCE</scope>
    <source>
        <strain evidence="5">X94</strain>
    </source>
</reference>